<gene>
    <name evidence="10" type="ORF">PACLA_8A017683</name>
</gene>
<comment type="subcellular location">
    <subcellularLocation>
        <location evidence="1">Peroxisome membrane</location>
        <topology evidence="1">Multi-pass membrane protein</topology>
    </subcellularLocation>
</comment>
<dbReference type="EMBL" id="CACRXK020007518">
    <property type="protein sequence ID" value="CAB4012463.1"/>
    <property type="molecule type" value="Genomic_DNA"/>
</dbReference>
<evidence type="ECO:0000256" key="7">
    <source>
        <dbReference type="ARBA" id="ARBA00023136"/>
    </source>
</evidence>
<dbReference type="GO" id="GO:0005778">
    <property type="term" value="C:peroxisomal membrane"/>
    <property type="evidence" value="ECO:0007669"/>
    <property type="project" value="UniProtKB-SubCell"/>
</dbReference>
<keyword evidence="7" id="KW-0472">Membrane</keyword>
<dbReference type="Pfam" id="PF00153">
    <property type="entry name" value="Mito_carr"/>
    <property type="match status" value="3"/>
</dbReference>
<sequence length="328" mass="37071">MTIISKPMNLGVLGSLLHFGEVPDFLRQLLTQKNLVHAFAGALGGITSLSVFFPLDTARTRLQVDDQRKAKTTWKVIYEIFQEEGLLSLYRGLLPVLSSLYCSNFVYFYTFNGLKAAYISKNAPETVMVDLLFGFLAGVINVMITTPLWVANTRIKLQGVNLKSEEMNKKVQYKYTGLVDAVQQIFREEGFRGLWSGTRASLVLATNPAIQFTVYETVKRYMRGINKELPSWKYFVIGAIAKTVATILTYPCQVAQCKQRSGYWKDESKRPNFIIIIAQILRQGGVKGLYKGLEAKLTQTVLTAAFMFLTYEKILTFTFSLLGVEKRK</sequence>
<evidence type="ECO:0000256" key="5">
    <source>
        <dbReference type="ARBA" id="ARBA00022737"/>
    </source>
</evidence>
<dbReference type="PANTHER" id="PTHR45939">
    <property type="entry name" value="PEROXISOMAL MEMBRANE PROTEIN PMP34-RELATED"/>
    <property type="match status" value="1"/>
</dbReference>
<comment type="caution">
    <text evidence="10">The sequence shown here is derived from an EMBL/GenBank/DDBJ whole genome shotgun (WGS) entry which is preliminary data.</text>
</comment>
<dbReference type="GO" id="GO:0015230">
    <property type="term" value="F:FAD transmembrane transporter activity"/>
    <property type="evidence" value="ECO:0007669"/>
    <property type="project" value="TreeGrafter"/>
</dbReference>
<protein>
    <submittedName>
        <fullName evidence="10">Peroxisomal membrane PMP34</fullName>
    </submittedName>
</protein>
<evidence type="ECO:0000256" key="8">
    <source>
        <dbReference type="ARBA" id="ARBA00023140"/>
    </source>
</evidence>
<dbReference type="InterPro" id="IPR018108">
    <property type="entry name" value="MCP_transmembrane"/>
</dbReference>
<dbReference type="SUPFAM" id="SSF103506">
    <property type="entry name" value="Mitochondrial carrier"/>
    <property type="match status" value="1"/>
</dbReference>
<name>A0A6S7I6T4_PARCT</name>
<keyword evidence="11" id="KW-1185">Reference proteome</keyword>
<dbReference type="Proteomes" id="UP001152795">
    <property type="component" value="Unassembled WGS sequence"/>
</dbReference>
<evidence type="ECO:0000256" key="3">
    <source>
        <dbReference type="ARBA" id="ARBA00022448"/>
    </source>
</evidence>
<reference evidence="10" key="1">
    <citation type="submission" date="2020-04" db="EMBL/GenBank/DDBJ databases">
        <authorList>
            <person name="Alioto T."/>
            <person name="Alioto T."/>
            <person name="Gomez Garrido J."/>
        </authorList>
    </citation>
    <scope>NUCLEOTIDE SEQUENCE</scope>
    <source>
        <strain evidence="10">A484AB</strain>
    </source>
</reference>
<organism evidence="10 11">
    <name type="scientific">Paramuricea clavata</name>
    <name type="common">Red gorgonian</name>
    <name type="synonym">Violescent sea-whip</name>
    <dbReference type="NCBI Taxonomy" id="317549"/>
    <lineage>
        <taxon>Eukaryota</taxon>
        <taxon>Metazoa</taxon>
        <taxon>Cnidaria</taxon>
        <taxon>Anthozoa</taxon>
        <taxon>Octocorallia</taxon>
        <taxon>Malacalcyonacea</taxon>
        <taxon>Plexauridae</taxon>
        <taxon>Paramuricea</taxon>
    </lineage>
</organism>
<keyword evidence="4 9" id="KW-0812">Transmembrane</keyword>
<dbReference type="GO" id="GO:0044610">
    <property type="term" value="F:FMN transmembrane transporter activity"/>
    <property type="evidence" value="ECO:0007669"/>
    <property type="project" value="TreeGrafter"/>
</dbReference>
<dbReference type="InterPro" id="IPR052217">
    <property type="entry name" value="Mito/Peroxisomal_Carrier"/>
</dbReference>
<proteinExistence type="inferred from homology"/>
<evidence type="ECO:0000256" key="4">
    <source>
        <dbReference type="ARBA" id="ARBA00022692"/>
    </source>
</evidence>
<evidence type="ECO:0000256" key="1">
    <source>
        <dbReference type="ARBA" id="ARBA00004585"/>
    </source>
</evidence>
<dbReference type="PROSITE" id="PS50920">
    <property type="entry name" value="SOLCAR"/>
    <property type="match status" value="3"/>
</dbReference>
<comment type="similarity">
    <text evidence="2 9">Belongs to the mitochondrial carrier (TC 2.A.29) family.</text>
</comment>
<evidence type="ECO:0000313" key="11">
    <source>
        <dbReference type="Proteomes" id="UP001152795"/>
    </source>
</evidence>
<dbReference type="GO" id="GO:0015217">
    <property type="term" value="F:ADP transmembrane transporter activity"/>
    <property type="evidence" value="ECO:0007669"/>
    <property type="project" value="TreeGrafter"/>
</dbReference>
<keyword evidence="6" id="KW-1133">Transmembrane helix</keyword>
<dbReference type="FunFam" id="1.50.40.10:FF:000129">
    <property type="entry name" value="Peroxisomal membrane protein"/>
    <property type="match status" value="1"/>
</dbReference>
<keyword evidence="5" id="KW-0677">Repeat</keyword>
<keyword evidence="8" id="KW-0576">Peroxisome</keyword>
<dbReference type="GO" id="GO:0080122">
    <property type="term" value="F:AMP transmembrane transporter activity"/>
    <property type="evidence" value="ECO:0007669"/>
    <property type="project" value="TreeGrafter"/>
</dbReference>
<dbReference type="PANTHER" id="PTHR45939:SF5">
    <property type="entry name" value="PEROXISOMAL MEMBRANE PROTEIN PMP34"/>
    <property type="match status" value="1"/>
</dbReference>
<dbReference type="OrthoDB" id="10266426at2759"/>
<accession>A0A6S7I6T4</accession>
<dbReference type="AlphaFoldDB" id="A0A6S7I6T4"/>
<dbReference type="InterPro" id="IPR023395">
    <property type="entry name" value="MCP_dom_sf"/>
</dbReference>
<evidence type="ECO:0000256" key="2">
    <source>
        <dbReference type="ARBA" id="ARBA00006375"/>
    </source>
</evidence>
<dbReference type="GO" id="GO:0015228">
    <property type="term" value="F:coenzyme A transmembrane transporter activity"/>
    <property type="evidence" value="ECO:0007669"/>
    <property type="project" value="TreeGrafter"/>
</dbReference>
<keyword evidence="3 9" id="KW-0813">Transport</keyword>
<dbReference type="GO" id="GO:0005347">
    <property type="term" value="F:ATP transmembrane transporter activity"/>
    <property type="evidence" value="ECO:0007669"/>
    <property type="project" value="TreeGrafter"/>
</dbReference>
<evidence type="ECO:0000256" key="9">
    <source>
        <dbReference type="RuleBase" id="RU000488"/>
    </source>
</evidence>
<dbReference type="GO" id="GO:0051724">
    <property type="term" value="F:NAD transmembrane transporter activity"/>
    <property type="evidence" value="ECO:0007669"/>
    <property type="project" value="TreeGrafter"/>
</dbReference>
<dbReference type="Gene3D" id="1.50.40.10">
    <property type="entry name" value="Mitochondrial carrier domain"/>
    <property type="match status" value="1"/>
</dbReference>
<evidence type="ECO:0000256" key="6">
    <source>
        <dbReference type="ARBA" id="ARBA00022989"/>
    </source>
</evidence>
<evidence type="ECO:0000313" key="10">
    <source>
        <dbReference type="EMBL" id="CAB4012463.1"/>
    </source>
</evidence>